<name>A0A517L7I6_9PEZI</name>
<evidence type="ECO:0000313" key="3">
    <source>
        <dbReference type="Proteomes" id="UP000316270"/>
    </source>
</evidence>
<keyword evidence="3" id="KW-1185">Reference proteome</keyword>
<dbReference type="OrthoDB" id="10526718at2759"/>
<gene>
    <name evidence="2" type="ORF">FKW77_006267</name>
</gene>
<sequence length="81" mass="8770">MSQITDTLGSALRATGDVVADTGKAISNTVTDGYNKATGNESKTDRLMKNSGFSKDAKDIAREAERMKDNALRDADRRFKA</sequence>
<feature type="region of interest" description="Disordered" evidence="1">
    <location>
        <begin position="58"/>
        <end position="81"/>
    </location>
</feature>
<accession>A0A517L7I6</accession>
<dbReference type="Proteomes" id="UP000316270">
    <property type="component" value="Chromosome 6"/>
</dbReference>
<reference evidence="2 3" key="1">
    <citation type="submission" date="2019-07" db="EMBL/GenBank/DDBJ databases">
        <title>Finished genome of Venturia effusa.</title>
        <authorList>
            <person name="Young C.A."/>
            <person name="Cox M.P."/>
            <person name="Ganley A.R.D."/>
            <person name="David W.J."/>
        </authorList>
    </citation>
    <scope>NUCLEOTIDE SEQUENCE [LARGE SCALE GENOMIC DNA]</scope>
    <source>
        <strain evidence="3">albino</strain>
    </source>
</reference>
<organism evidence="2 3">
    <name type="scientific">Venturia effusa</name>
    <dbReference type="NCBI Taxonomy" id="50376"/>
    <lineage>
        <taxon>Eukaryota</taxon>
        <taxon>Fungi</taxon>
        <taxon>Dikarya</taxon>
        <taxon>Ascomycota</taxon>
        <taxon>Pezizomycotina</taxon>
        <taxon>Dothideomycetes</taxon>
        <taxon>Pleosporomycetidae</taxon>
        <taxon>Venturiales</taxon>
        <taxon>Venturiaceae</taxon>
        <taxon>Venturia</taxon>
    </lineage>
</organism>
<proteinExistence type="predicted"/>
<protein>
    <submittedName>
        <fullName evidence="2">Uncharacterized protein</fullName>
    </submittedName>
</protein>
<dbReference type="EMBL" id="CP042190">
    <property type="protein sequence ID" value="QDS71591.1"/>
    <property type="molecule type" value="Genomic_DNA"/>
</dbReference>
<dbReference type="AlphaFoldDB" id="A0A517L7I6"/>
<evidence type="ECO:0000313" key="2">
    <source>
        <dbReference type="EMBL" id="QDS71591.1"/>
    </source>
</evidence>
<evidence type="ECO:0000256" key="1">
    <source>
        <dbReference type="SAM" id="MobiDB-lite"/>
    </source>
</evidence>